<keyword evidence="5" id="KW-1185">Reference proteome</keyword>
<evidence type="ECO:0000313" key="4">
    <source>
        <dbReference type="EMBL" id="CAF3675440.1"/>
    </source>
</evidence>
<name>A0A813Z066_9BILA</name>
<dbReference type="Proteomes" id="UP000681722">
    <property type="component" value="Unassembled WGS sequence"/>
</dbReference>
<dbReference type="Proteomes" id="UP000663829">
    <property type="component" value="Unassembled WGS sequence"/>
</dbReference>
<evidence type="ECO:0000313" key="5">
    <source>
        <dbReference type="Proteomes" id="UP000663829"/>
    </source>
</evidence>
<reference evidence="2" key="1">
    <citation type="submission" date="2021-02" db="EMBL/GenBank/DDBJ databases">
        <authorList>
            <person name="Nowell W R."/>
        </authorList>
    </citation>
    <scope>NUCLEOTIDE SEQUENCE</scope>
</reference>
<accession>A0A813Z066</accession>
<evidence type="ECO:0000313" key="3">
    <source>
        <dbReference type="EMBL" id="CAF3604002.1"/>
    </source>
</evidence>
<dbReference type="EMBL" id="CAJNOQ010001385">
    <property type="protein sequence ID" value="CAF0891143.1"/>
    <property type="molecule type" value="Genomic_DNA"/>
</dbReference>
<dbReference type="AlphaFoldDB" id="A0A813Z066"/>
<dbReference type="EMBL" id="CAJOBA010001589">
    <property type="protein sequence ID" value="CAF3604002.1"/>
    <property type="molecule type" value="Genomic_DNA"/>
</dbReference>
<evidence type="ECO:0000313" key="1">
    <source>
        <dbReference type="EMBL" id="CAF0819804.1"/>
    </source>
</evidence>
<sequence length="93" mass="10916">MSTTQEEKSCAVFQHFRFRKVHENKDSTVLFKCTINKRSAYITIDLNYNVIRTSVFIKPYVKIDEETKNVIRGMKRKIEEDPGHSVPQVLLII</sequence>
<evidence type="ECO:0000313" key="2">
    <source>
        <dbReference type="EMBL" id="CAF0891143.1"/>
    </source>
</evidence>
<gene>
    <name evidence="2" type="ORF">GPM918_LOCUS8129</name>
    <name evidence="1" type="ORF">OVA965_LOCUS5586</name>
    <name evidence="4" type="ORF">SRO942_LOCUS8129</name>
    <name evidence="3" type="ORF">TMI583_LOCUS5581</name>
</gene>
<protein>
    <submittedName>
        <fullName evidence="2">Uncharacterized protein</fullName>
    </submittedName>
</protein>
<dbReference type="Proteomes" id="UP000682733">
    <property type="component" value="Unassembled WGS sequence"/>
</dbReference>
<proteinExistence type="predicted"/>
<dbReference type="EMBL" id="CAJNOK010001590">
    <property type="protein sequence ID" value="CAF0819804.1"/>
    <property type="molecule type" value="Genomic_DNA"/>
</dbReference>
<dbReference type="EMBL" id="CAJOBC010001385">
    <property type="protein sequence ID" value="CAF3675440.1"/>
    <property type="molecule type" value="Genomic_DNA"/>
</dbReference>
<dbReference type="Proteomes" id="UP000677228">
    <property type="component" value="Unassembled WGS sequence"/>
</dbReference>
<comment type="caution">
    <text evidence="2">The sequence shown here is derived from an EMBL/GenBank/DDBJ whole genome shotgun (WGS) entry which is preliminary data.</text>
</comment>
<organism evidence="2 5">
    <name type="scientific">Didymodactylos carnosus</name>
    <dbReference type="NCBI Taxonomy" id="1234261"/>
    <lineage>
        <taxon>Eukaryota</taxon>
        <taxon>Metazoa</taxon>
        <taxon>Spiralia</taxon>
        <taxon>Gnathifera</taxon>
        <taxon>Rotifera</taxon>
        <taxon>Eurotatoria</taxon>
        <taxon>Bdelloidea</taxon>
        <taxon>Philodinida</taxon>
        <taxon>Philodinidae</taxon>
        <taxon>Didymodactylos</taxon>
    </lineage>
</organism>